<proteinExistence type="inferred from homology"/>
<reference evidence="12" key="1">
    <citation type="submission" date="2024-07" db="EMBL/GenBank/DDBJ databases">
        <title>Genome Analysis of a Potential Novel Vibrio Species Secreting pH- and Thermo-stable Alginate Lyase and its Application in Producing Alginate Oligosaccharides.</title>
        <authorList>
            <person name="Huang H."/>
            <person name="Bao K."/>
        </authorList>
    </citation>
    <scope>NUCLEOTIDE SEQUENCE</scope>
    <source>
        <strain evidence="12">HB236076</strain>
    </source>
</reference>
<protein>
    <submittedName>
        <fullName evidence="12">Type II secretion system F family protein</fullName>
    </submittedName>
</protein>
<dbReference type="RefSeq" id="WP_306100621.1">
    <property type="nucleotide sequence ID" value="NZ_CP162601.1"/>
</dbReference>
<dbReference type="Gene3D" id="1.20.81.30">
    <property type="entry name" value="Type II secretion system (T2SS), domain F"/>
    <property type="match status" value="2"/>
</dbReference>
<keyword evidence="8 10" id="KW-0472">Membrane</keyword>
<dbReference type="InterPro" id="IPR042094">
    <property type="entry name" value="T2SS_GspF_sf"/>
</dbReference>
<dbReference type="EMBL" id="CP162601">
    <property type="protein sequence ID" value="XDK24733.1"/>
    <property type="molecule type" value="Genomic_DNA"/>
</dbReference>
<keyword evidence="7 10" id="KW-1133">Transmembrane helix</keyword>
<dbReference type="PROSITE" id="PS00874">
    <property type="entry name" value="T2SP_F"/>
    <property type="match status" value="1"/>
</dbReference>
<feature type="domain" description="Type II secretion system protein GspF" evidence="11">
    <location>
        <begin position="71"/>
        <end position="193"/>
    </location>
</feature>
<accession>A0AB39HCD4</accession>
<keyword evidence="6 9" id="KW-0812">Transmembrane</keyword>
<gene>
    <name evidence="12" type="ORF">AB0763_11105</name>
</gene>
<evidence type="ECO:0000256" key="6">
    <source>
        <dbReference type="ARBA" id="ARBA00022692"/>
    </source>
</evidence>
<sequence>MKHRKATWFEWQGFDRQLNFHQGRQLANNEQDITRLLAIQGITVHEVKKRPVSRWEYYRHSVRPRDRTQLIGQLTLLLQSGLALLPSLKLLKQQQTRQHCQQLLQQWITHLENGCSFSQALQISTPTWPQSDYQYFYIAEQTGQLDLMCQRLAKYYQGRQQRQEKLAQALRYPLIVLSVALLITYLMLTKMVPTFAQMFAQFDHDLPWLTMKLLAISGWATQYSLWGFLAFVSLFFSFKLMLNYIPSLQRLVAKALSVTPLLNNLMATQYYSQLCATLAITLSAGIALSQALKTLQDTVHNPIEQEKITAIVQALEQGHAFSTQLTKHHFPDDMIAMVELGENSGDLAGVLTQLAKNYQIKIEQKTQRIISLIEPTLILGLGALIAFMIMALYMPIFNLMNVII</sequence>
<evidence type="ECO:0000256" key="4">
    <source>
        <dbReference type="ARBA" id="ARBA00022475"/>
    </source>
</evidence>
<organism evidence="12">
    <name type="scientific">Vibrio sp. HB236076</name>
    <dbReference type="NCBI Taxonomy" id="3232307"/>
    <lineage>
        <taxon>Bacteria</taxon>
        <taxon>Pseudomonadati</taxon>
        <taxon>Pseudomonadota</taxon>
        <taxon>Gammaproteobacteria</taxon>
        <taxon>Vibrionales</taxon>
        <taxon>Vibrionaceae</taxon>
        <taxon>Vibrio</taxon>
    </lineage>
</organism>
<evidence type="ECO:0000256" key="5">
    <source>
        <dbReference type="ARBA" id="ARBA00022519"/>
    </source>
</evidence>
<dbReference type="PANTHER" id="PTHR30012:SF7">
    <property type="entry name" value="PROTEIN TRANSPORT PROTEIN HOFC HOMOLOG"/>
    <property type="match status" value="1"/>
</dbReference>
<feature type="transmembrane region" description="Helical" evidence="10">
    <location>
        <begin position="377"/>
        <end position="396"/>
    </location>
</feature>
<evidence type="ECO:0000256" key="7">
    <source>
        <dbReference type="ARBA" id="ARBA00022989"/>
    </source>
</evidence>
<evidence type="ECO:0000256" key="3">
    <source>
        <dbReference type="ARBA" id="ARBA00022448"/>
    </source>
</evidence>
<evidence type="ECO:0000256" key="8">
    <source>
        <dbReference type="ARBA" id="ARBA00023136"/>
    </source>
</evidence>
<dbReference type="AlphaFoldDB" id="A0AB39HCD4"/>
<name>A0AB39HCD4_9VIBR</name>
<keyword evidence="3 9" id="KW-0813">Transport</keyword>
<dbReference type="Pfam" id="PF00482">
    <property type="entry name" value="T2SSF"/>
    <property type="match status" value="2"/>
</dbReference>
<dbReference type="InterPro" id="IPR018076">
    <property type="entry name" value="T2SS_GspF_dom"/>
</dbReference>
<dbReference type="KEGG" id="vih:AB0763_11105"/>
<feature type="transmembrane region" description="Helical" evidence="10">
    <location>
        <begin position="169"/>
        <end position="188"/>
    </location>
</feature>
<comment type="similarity">
    <text evidence="2 9">Belongs to the GSP F family.</text>
</comment>
<feature type="domain" description="Type II secretion system protein GspF" evidence="11">
    <location>
        <begin position="275"/>
        <end position="395"/>
    </location>
</feature>
<comment type="subcellular location">
    <subcellularLocation>
        <location evidence="1 9">Cell inner membrane</location>
        <topology evidence="1 9">Multi-pass membrane protein</topology>
    </subcellularLocation>
</comment>
<evidence type="ECO:0000259" key="11">
    <source>
        <dbReference type="Pfam" id="PF00482"/>
    </source>
</evidence>
<dbReference type="GO" id="GO:0005886">
    <property type="term" value="C:plasma membrane"/>
    <property type="evidence" value="ECO:0007669"/>
    <property type="project" value="UniProtKB-SubCell"/>
</dbReference>
<dbReference type="PRINTS" id="PR00812">
    <property type="entry name" value="BCTERIALGSPF"/>
</dbReference>
<evidence type="ECO:0000256" key="1">
    <source>
        <dbReference type="ARBA" id="ARBA00004429"/>
    </source>
</evidence>
<evidence type="ECO:0000313" key="12">
    <source>
        <dbReference type="EMBL" id="XDK24733.1"/>
    </source>
</evidence>
<keyword evidence="5" id="KW-0997">Cell inner membrane</keyword>
<dbReference type="InterPro" id="IPR001992">
    <property type="entry name" value="T2SS_GspF/T4SS_PilC_CS"/>
</dbReference>
<evidence type="ECO:0000256" key="10">
    <source>
        <dbReference type="SAM" id="Phobius"/>
    </source>
</evidence>
<evidence type="ECO:0000256" key="9">
    <source>
        <dbReference type="RuleBase" id="RU003923"/>
    </source>
</evidence>
<dbReference type="InterPro" id="IPR003004">
    <property type="entry name" value="GspF/PilC"/>
</dbReference>
<keyword evidence="4" id="KW-1003">Cell membrane</keyword>
<dbReference type="GO" id="GO:0015628">
    <property type="term" value="P:protein secretion by the type II secretion system"/>
    <property type="evidence" value="ECO:0007669"/>
    <property type="project" value="TreeGrafter"/>
</dbReference>
<dbReference type="PANTHER" id="PTHR30012">
    <property type="entry name" value="GENERAL SECRETION PATHWAY PROTEIN"/>
    <property type="match status" value="1"/>
</dbReference>
<feature type="transmembrane region" description="Helical" evidence="10">
    <location>
        <begin position="223"/>
        <end position="242"/>
    </location>
</feature>
<evidence type="ECO:0000256" key="2">
    <source>
        <dbReference type="ARBA" id="ARBA00005745"/>
    </source>
</evidence>